<feature type="compositionally biased region" description="Pro residues" evidence="1">
    <location>
        <begin position="101"/>
        <end position="118"/>
    </location>
</feature>
<evidence type="ECO:0000256" key="1">
    <source>
        <dbReference type="SAM" id="MobiDB-lite"/>
    </source>
</evidence>
<dbReference type="Proteomes" id="UP000317650">
    <property type="component" value="Chromosome 8"/>
</dbReference>
<keyword evidence="2" id="KW-1133">Transmembrane helix</keyword>
<feature type="compositionally biased region" description="Low complexity" evidence="1">
    <location>
        <begin position="126"/>
        <end position="136"/>
    </location>
</feature>
<sequence>MCYVGKATKIFFFLVGALMVVGLVVGFGLVRHGWAHKTAAQPCQSSSLTAAGCRPIFPDPIPADTATASTAPPFPAAAIPAGTNAVPPPPPAATAAATDVPTPPTTPPPAAILPPSPPTATGTDVPTPASSTAAPPLVTFGPPSPVYQALGPAHA</sequence>
<dbReference type="InterPro" id="IPR040277">
    <property type="entry name" value="Os04g0629400-like"/>
</dbReference>
<feature type="compositionally biased region" description="Low complexity" evidence="1">
    <location>
        <begin position="64"/>
        <end position="85"/>
    </location>
</feature>
<proteinExistence type="predicted"/>
<comment type="caution">
    <text evidence="3">The sequence shown here is derived from an EMBL/GenBank/DDBJ whole genome shotgun (WGS) entry which is preliminary data.</text>
</comment>
<accession>A0A4S8K864</accession>
<feature type="region of interest" description="Disordered" evidence="1">
    <location>
        <begin position="64"/>
        <end position="155"/>
    </location>
</feature>
<evidence type="ECO:0000313" key="4">
    <source>
        <dbReference type="Proteomes" id="UP000317650"/>
    </source>
</evidence>
<evidence type="ECO:0000256" key="2">
    <source>
        <dbReference type="SAM" id="Phobius"/>
    </source>
</evidence>
<reference evidence="3 4" key="1">
    <citation type="journal article" date="2019" name="Nat. Plants">
        <title>Genome sequencing of Musa balbisiana reveals subgenome evolution and function divergence in polyploid bananas.</title>
        <authorList>
            <person name="Yao X."/>
        </authorList>
    </citation>
    <scope>NUCLEOTIDE SEQUENCE [LARGE SCALE GENOMIC DNA]</scope>
    <source>
        <strain evidence="4">cv. DH-PKW</strain>
        <tissue evidence="3">Leaves</tissue>
    </source>
</reference>
<gene>
    <name evidence="3" type="ORF">C4D60_Mb08t32730</name>
</gene>
<protein>
    <submittedName>
        <fullName evidence="3">Uncharacterized protein</fullName>
    </submittedName>
</protein>
<evidence type="ECO:0000313" key="3">
    <source>
        <dbReference type="EMBL" id="THU71172.1"/>
    </source>
</evidence>
<keyword evidence="2" id="KW-0812">Transmembrane</keyword>
<feature type="transmembrane region" description="Helical" evidence="2">
    <location>
        <begin position="12"/>
        <end position="34"/>
    </location>
</feature>
<organism evidence="3 4">
    <name type="scientific">Musa balbisiana</name>
    <name type="common">Banana</name>
    <dbReference type="NCBI Taxonomy" id="52838"/>
    <lineage>
        <taxon>Eukaryota</taxon>
        <taxon>Viridiplantae</taxon>
        <taxon>Streptophyta</taxon>
        <taxon>Embryophyta</taxon>
        <taxon>Tracheophyta</taxon>
        <taxon>Spermatophyta</taxon>
        <taxon>Magnoliopsida</taxon>
        <taxon>Liliopsida</taxon>
        <taxon>Zingiberales</taxon>
        <taxon>Musaceae</taxon>
        <taxon>Musa</taxon>
    </lineage>
</organism>
<dbReference type="PANTHER" id="PTHR36036:SF1">
    <property type="entry name" value="PROLINE-RICH FAMILY PROTEIN"/>
    <property type="match status" value="1"/>
</dbReference>
<dbReference type="PANTHER" id="PTHR36036">
    <property type="entry name" value="PROLINE-RICH FAMILY PROTEIN"/>
    <property type="match status" value="1"/>
</dbReference>
<dbReference type="AlphaFoldDB" id="A0A4S8K864"/>
<keyword evidence="4" id="KW-1185">Reference proteome</keyword>
<dbReference type="EMBL" id="PYDT01000002">
    <property type="protein sequence ID" value="THU71172.1"/>
    <property type="molecule type" value="Genomic_DNA"/>
</dbReference>
<name>A0A4S8K864_MUSBA</name>
<keyword evidence="2" id="KW-0472">Membrane</keyword>